<dbReference type="AlphaFoldDB" id="A0A075IFB8"/>
<dbReference type="EMBL" id="KF901297">
    <property type="protein sequence ID" value="AIF25677.1"/>
    <property type="molecule type" value="Genomic_DNA"/>
</dbReference>
<evidence type="ECO:0000256" key="2">
    <source>
        <dbReference type="SAM" id="MobiDB-lite"/>
    </source>
</evidence>
<accession>A0A075IFB8</accession>
<keyword evidence="1" id="KW-0175">Coiled coil</keyword>
<protein>
    <submittedName>
        <fullName evidence="3">Putative archaeal coiled-coil protein</fullName>
    </submittedName>
</protein>
<sequence length="298" mass="34425">MVIEYGEVRDILQPLCESLDGKSSMRRDGRDEWNSKVRKYLDQRNELNSRVKDLIAEVQTQKAVRDEVNLMVRDLKDVRAEHSDRLKDIREKLRAKLEEQQQQDVPQQRKRDKRPSASKIKGDMERLEKKYETGGFPGNKERDYHKKMKYLSIALKEASKSESEGEGNIHYFKDAVRDAERLQEDAHKTVEKAVKKAQEAHDLMVELSEEVDRLRGKANSAHLGLTNSKREADALHSQYIVSLRCVHSIQDMMKAMDSREKREEESGGVEKLEVADLMSKLMAGGTLSTEELMALRRN</sequence>
<feature type="region of interest" description="Disordered" evidence="2">
    <location>
        <begin position="97"/>
        <end position="126"/>
    </location>
</feature>
<feature type="coiled-coil region" evidence="1">
    <location>
        <begin position="190"/>
        <end position="217"/>
    </location>
</feature>
<evidence type="ECO:0000256" key="1">
    <source>
        <dbReference type="SAM" id="Coils"/>
    </source>
</evidence>
<dbReference type="InterPro" id="IPR055545">
    <property type="entry name" value="DUF7121"/>
</dbReference>
<reference evidence="3" key="1">
    <citation type="journal article" date="2014" name="Genome Biol. Evol.">
        <title>Pangenome evidence for extensive interdomain horizontal transfer affecting lineage core and shell genes in uncultured planktonic thaumarchaeota and euryarchaeota.</title>
        <authorList>
            <person name="Deschamps P."/>
            <person name="Zivanovic Y."/>
            <person name="Moreira D."/>
            <person name="Rodriguez-Valera F."/>
            <person name="Lopez-Garcia P."/>
        </authorList>
    </citation>
    <scope>NUCLEOTIDE SEQUENCE</scope>
</reference>
<evidence type="ECO:0000313" key="3">
    <source>
        <dbReference type="EMBL" id="AIF25677.1"/>
    </source>
</evidence>
<name>A0A075IFB8_9EURY</name>
<dbReference type="Pfam" id="PF23435">
    <property type="entry name" value="DUF7121"/>
    <property type="match status" value="1"/>
</dbReference>
<proteinExistence type="predicted"/>
<organism evidence="3">
    <name type="scientific">uncultured marine group II/III euryarchaeote SAT1000_53_H10</name>
    <dbReference type="NCBI Taxonomy" id="1456590"/>
    <lineage>
        <taxon>Archaea</taxon>
        <taxon>Methanobacteriati</taxon>
        <taxon>Methanobacteriota</taxon>
        <taxon>environmental samples</taxon>
    </lineage>
</organism>